<keyword evidence="4" id="KW-1185">Reference proteome</keyword>
<feature type="compositionally biased region" description="Low complexity" evidence="1">
    <location>
        <begin position="62"/>
        <end position="79"/>
    </location>
</feature>
<evidence type="ECO:0000256" key="1">
    <source>
        <dbReference type="SAM" id="MobiDB-lite"/>
    </source>
</evidence>
<name>A0ABN4I6N5_9BURK</name>
<dbReference type="Pfam" id="PF10671">
    <property type="entry name" value="TcpQ"/>
    <property type="match status" value="1"/>
</dbReference>
<dbReference type="EMBL" id="CP011409">
    <property type="protein sequence ID" value="AKZ65271.1"/>
    <property type="molecule type" value="Genomic_DNA"/>
</dbReference>
<evidence type="ECO:0000313" key="4">
    <source>
        <dbReference type="Proteomes" id="UP000063429"/>
    </source>
</evidence>
<sequence length="170" mass="17843">MRYPSGAGASGVNFDLLAADGAFGDDCDPPLLASAASETSDVDTILLAKLDGEKKSTRATRTKSAAAPAPAVAASVPSRVEARPVDPTWEIVVADKTLNAAMARWAAQAGWQLLWELPVDYAVEARTTVPGSFEEAVSTVAKSMEGAEIPMKAVFYQGNKVLRIMSKGSE</sequence>
<protein>
    <recommendedName>
        <fullName evidence="2">Toxin co-regulated pilus biosynthesis protein Q C-terminal domain-containing protein</fullName>
    </recommendedName>
</protein>
<gene>
    <name evidence="3" type="ORF">F506_09640</name>
</gene>
<dbReference type="InterPro" id="IPR018927">
    <property type="entry name" value="Pilus_synth_Q_C"/>
</dbReference>
<accession>A0ABN4I6N5</accession>
<dbReference type="Gene3D" id="3.55.50.70">
    <property type="match status" value="1"/>
</dbReference>
<evidence type="ECO:0000259" key="2">
    <source>
        <dbReference type="Pfam" id="PF10671"/>
    </source>
</evidence>
<feature type="region of interest" description="Disordered" evidence="1">
    <location>
        <begin position="57"/>
        <end position="79"/>
    </location>
</feature>
<organism evidence="3 4">
    <name type="scientific">Herbaspirillum hiltneri N3</name>
    <dbReference type="NCBI Taxonomy" id="1262470"/>
    <lineage>
        <taxon>Bacteria</taxon>
        <taxon>Pseudomonadati</taxon>
        <taxon>Pseudomonadota</taxon>
        <taxon>Betaproteobacteria</taxon>
        <taxon>Burkholderiales</taxon>
        <taxon>Oxalobacteraceae</taxon>
        <taxon>Herbaspirillum</taxon>
    </lineage>
</organism>
<feature type="domain" description="Toxin co-regulated pilus biosynthesis protein Q C-terminal" evidence="2">
    <location>
        <begin position="88"/>
        <end position="166"/>
    </location>
</feature>
<proteinExistence type="predicted"/>
<evidence type="ECO:0000313" key="3">
    <source>
        <dbReference type="EMBL" id="AKZ65271.1"/>
    </source>
</evidence>
<dbReference type="Proteomes" id="UP000063429">
    <property type="component" value="Chromosome"/>
</dbReference>
<reference evidence="4" key="1">
    <citation type="journal article" date="2015" name="Genome Announc.">
        <title>Complete Genome Sequence of Herbaspirillum hiltneri N3 (DSM 17495), Isolated from Surface-Sterilized Wheat Roots.</title>
        <authorList>
            <person name="Guizelini D."/>
            <person name="Saizaki P.M."/>
            <person name="Coimbra N.A."/>
            <person name="Weiss V.A."/>
            <person name="Faoro H."/>
            <person name="Sfeir M.Z."/>
            <person name="Baura V.A."/>
            <person name="Monteiro R.A."/>
            <person name="Chubatsu L.S."/>
            <person name="Souza E.M."/>
            <person name="Cruz L.M."/>
            <person name="Pedrosa F.O."/>
            <person name="Raittz R.T."/>
            <person name="Marchaukoski J.N."/>
            <person name="Steffens M.B."/>
        </authorList>
    </citation>
    <scope>NUCLEOTIDE SEQUENCE [LARGE SCALE GENOMIC DNA]</scope>
    <source>
        <strain evidence="4">N3</strain>
    </source>
</reference>